<evidence type="ECO:0000256" key="4">
    <source>
        <dbReference type="ARBA" id="ARBA00023163"/>
    </source>
</evidence>
<dbReference type="EMBL" id="CM018048">
    <property type="protein sequence ID" value="KAA8522256.1"/>
    <property type="molecule type" value="Genomic_DNA"/>
</dbReference>
<evidence type="ECO:0000256" key="3">
    <source>
        <dbReference type="ARBA" id="ARBA00023125"/>
    </source>
</evidence>
<evidence type="ECO:0000313" key="8">
    <source>
        <dbReference type="Proteomes" id="UP000325577"/>
    </source>
</evidence>
<dbReference type="GO" id="GO:0005516">
    <property type="term" value="F:calmodulin binding"/>
    <property type="evidence" value="ECO:0007669"/>
    <property type="project" value="UniProtKB-ARBA"/>
</dbReference>
<dbReference type="AlphaFoldDB" id="A0A5J4ZWU0"/>
<reference evidence="7 8" key="1">
    <citation type="submission" date="2019-09" db="EMBL/GenBank/DDBJ databases">
        <title>A chromosome-level genome assembly of the Chinese tupelo Nyssa sinensis.</title>
        <authorList>
            <person name="Yang X."/>
            <person name="Kang M."/>
            <person name="Yang Y."/>
            <person name="Xiong H."/>
            <person name="Wang M."/>
            <person name="Zhang Z."/>
            <person name="Wang Z."/>
            <person name="Wu H."/>
            <person name="Ma T."/>
            <person name="Liu J."/>
            <person name="Xi Z."/>
        </authorList>
    </citation>
    <scope>NUCLEOTIDE SEQUENCE [LARGE SCALE GENOMIC DNA]</scope>
    <source>
        <strain evidence="7">J267</strain>
        <tissue evidence="7">Leaf</tissue>
    </source>
</reference>
<keyword evidence="8" id="KW-1185">Reference proteome</keyword>
<dbReference type="InterPro" id="IPR044810">
    <property type="entry name" value="WRKY_plant"/>
</dbReference>
<keyword evidence="3" id="KW-0238">DNA-binding</keyword>
<dbReference type="Pfam" id="PF10533">
    <property type="entry name" value="Plant_zn_clust"/>
    <property type="match status" value="1"/>
</dbReference>
<keyword evidence="4" id="KW-0804">Transcription</keyword>
<proteinExistence type="predicted"/>
<feature type="domain" description="WRKY" evidence="6">
    <location>
        <begin position="235"/>
        <end position="301"/>
    </location>
</feature>
<gene>
    <name evidence="7" type="ORF">F0562_012929</name>
</gene>
<dbReference type="FunFam" id="2.20.25.80:FF:000004">
    <property type="entry name" value="WRKY transcription factor 65"/>
    <property type="match status" value="1"/>
</dbReference>
<dbReference type="InterPro" id="IPR003657">
    <property type="entry name" value="WRKY_dom"/>
</dbReference>
<dbReference type="InterPro" id="IPR036576">
    <property type="entry name" value="WRKY_dom_sf"/>
</dbReference>
<dbReference type="PANTHER" id="PTHR31282">
    <property type="entry name" value="WRKY TRANSCRIPTION FACTOR 21-RELATED"/>
    <property type="match status" value="1"/>
</dbReference>
<sequence>MKEASDVCLPTTPRWDFKVDEVAQSSFRYAHQLFNCLSDQNQLRSIQEVSSIAQDALTEFRKLHSLLDSSMLTNTKRIRKGPLPNSPNINPVELLDSLNSLPQSLGCNFTHPLSIKHDLIPIQSVQSTTVLSPTNRFNLNIEKQTALKRCYSENGMVVLNNSIMGLNHSLISMDGSSIDHEQIAHYSIFSSKRKCEAMNEEGSTRCAASTGGCNCSKRRKLRIKRKIRVPAVSNKLADIPPDDNTWRKYGQKPIKGSPHPRSYYKCSSMRGCPARKHVERCLEDPTMMVVTYEGDHNHSTLVFPASRECP</sequence>
<dbReference type="InterPro" id="IPR018872">
    <property type="entry name" value="Zn-cluster-dom"/>
</dbReference>
<organism evidence="7 8">
    <name type="scientific">Nyssa sinensis</name>
    <dbReference type="NCBI Taxonomy" id="561372"/>
    <lineage>
        <taxon>Eukaryota</taxon>
        <taxon>Viridiplantae</taxon>
        <taxon>Streptophyta</taxon>
        <taxon>Embryophyta</taxon>
        <taxon>Tracheophyta</taxon>
        <taxon>Spermatophyta</taxon>
        <taxon>Magnoliopsida</taxon>
        <taxon>eudicotyledons</taxon>
        <taxon>Gunneridae</taxon>
        <taxon>Pentapetalae</taxon>
        <taxon>asterids</taxon>
        <taxon>Cornales</taxon>
        <taxon>Nyssaceae</taxon>
        <taxon>Nyssa</taxon>
    </lineage>
</organism>
<dbReference type="Proteomes" id="UP000325577">
    <property type="component" value="Linkage Group LG5"/>
</dbReference>
<name>A0A5J4ZWU0_9ASTE</name>
<protein>
    <recommendedName>
        <fullName evidence="6">WRKY domain-containing protein</fullName>
    </recommendedName>
</protein>
<comment type="subcellular location">
    <subcellularLocation>
        <location evidence="1">Nucleus</location>
    </subcellularLocation>
</comment>
<evidence type="ECO:0000313" key="7">
    <source>
        <dbReference type="EMBL" id="KAA8522256.1"/>
    </source>
</evidence>
<dbReference type="SUPFAM" id="SSF118290">
    <property type="entry name" value="WRKY DNA-binding domain"/>
    <property type="match status" value="1"/>
</dbReference>
<evidence type="ECO:0000256" key="1">
    <source>
        <dbReference type="ARBA" id="ARBA00004123"/>
    </source>
</evidence>
<evidence type="ECO:0000256" key="2">
    <source>
        <dbReference type="ARBA" id="ARBA00023015"/>
    </source>
</evidence>
<dbReference type="GO" id="GO:0043565">
    <property type="term" value="F:sequence-specific DNA binding"/>
    <property type="evidence" value="ECO:0007669"/>
    <property type="project" value="InterPro"/>
</dbReference>
<dbReference type="PROSITE" id="PS50811">
    <property type="entry name" value="WRKY"/>
    <property type="match status" value="1"/>
</dbReference>
<keyword evidence="2" id="KW-0805">Transcription regulation</keyword>
<evidence type="ECO:0000259" key="6">
    <source>
        <dbReference type="PROSITE" id="PS50811"/>
    </source>
</evidence>
<dbReference type="Pfam" id="PF03106">
    <property type="entry name" value="WRKY"/>
    <property type="match status" value="1"/>
</dbReference>
<dbReference type="SMART" id="SM00774">
    <property type="entry name" value="WRKY"/>
    <property type="match status" value="1"/>
</dbReference>
<accession>A0A5J4ZWU0</accession>
<dbReference type="GO" id="GO:0005634">
    <property type="term" value="C:nucleus"/>
    <property type="evidence" value="ECO:0007669"/>
    <property type="project" value="UniProtKB-SubCell"/>
</dbReference>
<dbReference type="OrthoDB" id="756799at2759"/>
<dbReference type="Gene3D" id="2.20.25.80">
    <property type="entry name" value="WRKY domain"/>
    <property type="match status" value="1"/>
</dbReference>
<dbReference type="GO" id="GO:0003700">
    <property type="term" value="F:DNA-binding transcription factor activity"/>
    <property type="evidence" value="ECO:0007669"/>
    <property type="project" value="InterPro"/>
</dbReference>
<evidence type="ECO:0000256" key="5">
    <source>
        <dbReference type="ARBA" id="ARBA00023242"/>
    </source>
</evidence>
<keyword evidence="5" id="KW-0539">Nucleus</keyword>